<keyword evidence="7 16" id="KW-0808">Transferase</keyword>
<dbReference type="AlphaFoldDB" id="A0A4Y6U999"/>
<gene>
    <name evidence="19" type="primary">pyk</name>
    <name evidence="19" type="ORF">E3E12_06890</name>
</gene>
<keyword evidence="8" id="KW-0479">Metal-binding</keyword>
<dbReference type="InterPro" id="IPR040442">
    <property type="entry name" value="Pyrv_kinase-like_dom_sf"/>
</dbReference>
<proteinExistence type="inferred from homology"/>
<evidence type="ECO:0000256" key="12">
    <source>
        <dbReference type="ARBA" id="ARBA00022842"/>
    </source>
</evidence>
<dbReference type="GO" id="GO:0030955">
    <property type="term" value="F:potassium ion binding"/>
    <property type="evidence" value="ECO:0007669"/>
    <property type="project" value="UniProtKB-UniRule"/>
</dbReference>
<evidence type="ECO:0000256" key="9">
    <source>
        <dbReference type="ARBA" id="ARBA00022741"/>
    </source>
</evidence>
<protein>
    <recommendedName>
        <fullName evidence="6 15">Pyruvate kinase</fullName>
        <ecNumber evidence="5 15">2.7.1.40</ecNumber>
    </recommendedName>
</protein>
<evidence type="ECO:0000256" key="4">
    <source>
        <dbReference type="ARBA" id="ARBA00008663"/>
    </source>
</evidence>
<organism evidence="19 20">
    <name type="scientific">Formicincola oecophyllae</name>
    <dbReference type="NCBI Taxonomy" id="2558361"/>
    <lineage>
        <taxon>Bacteria</taxon>
        <taxon>Pseudomonadati</taxon>
        <taxon>Pseudomonadota</taxon>
        <taxon>Alphaproteobacteria</taxon>
        <taxon>Acetobacterales</taxon>
        <taxon>Acetobacteraceae</taxon>
        <taxon>Formicincola</taxon>
    </lineage>
</organism>
<keyword evidence="14 19" id="KW-0670">Pyruvate</keyword>
<dbReference type="SUPFAM" id="SSF50800">
    <property type="entry name" value="PK beta-barrel domain-like"/>
    <property type="match status" value="1"/>
</dbReference>
<evidence type="ECO:0000256" key="13">
    <source>
        <dbReference type="ARBA" id="ARBA00023152"/>
    </source>
</evidence>
<dbReference type="GO" id="GO:0000287">
    <property type="term" value="F:magnesium ion binding"/>
    <property type="evidence" value="ECO:0007669"/>
    <property type="project" value="UniProtKB-UniRule"/>
</dbReference>
<dbReference type="InterPro" id="IPR001697">
    <property type="entry name" value="Pyr_Knase"/>
</dbReference>
<feature type="domain" description="Pyruvate kinase C-terminal" evidence="18">
    <location>
        <begin position="361"/>
        <end position="473"/>
    </location>
</feature>
<evidence type="ECO:0000256" key="15">
    <source>
        <dbReference type="NCBIfam" id="TIGR01064"/>
    </source>
</evidence>
<evidence type="ECO:0000256" key="10">
    <source>
        <dbReference type="ARBA" id="ARBA00022777"/>
    </source>
</evidence>
<dbReference type="Gene3D" id="2.40.33.10">
    <property type="entry name" value="PK beta-barrel domain-like"/>
    <property type="match status" value="1"/>
</dbReference>
<dbReference type="InterPro" id="IPR015806">
    <property type="entry name" value="Pyrv_Knase_insert_dom_sf"/>
</dbReference>
<dbReference type="Gene3D" id="3.40.1380.20">
    <property type="entry name" value="Pyruvate kinase, C-terminal domain"/>
    <property type="match status" value="1"/>
</dbReference>
<dbReference type="GO" id="GO:0004743">
    <property type="term" value="F:pyruvate kinase activity"/>
    <property type="evidence" value="ECO:0007669"/>
    <property type="project" value="UniProtKB-UniRule"/>
</dbReference>
<evidence type="ECO:0000256" key="5">
    <source>
        <dbReference type="ARBA" id="ARBA00012142"/>
    </source>
</evidence>
<comment type="cofactor">
    <cofactor evidence="2">
        <name>K(+)</name>
        <dbReference type="ChEBI" id="CHEBI:29103"/>
    </cofactor>
</comment>
<dbReference type="PRINTS" id="PR01050">
    <property type="entry name" value="PYRUVTKNASE"/>
</dbReference>
<keyword evidence="9" id="KW-0547">Nucleotide-binding</keyword>
<keyword evidence="10 16" id="KW-0418">Kinase</keyword>
<keyword evidence="11" id="KW-0067">ATP-binding</keyword>
<dbReference type="FunFam" id="3.20.20.60:FF:000025">
    <property type="entry name" value="Pyruvate kinase"/>
    <property type="match status" value="1"/>
</dbReference>
<dbReference type="Proteomes" id="UP000318709">
    <property type="component" value="Chromosome"/>
</dbReference>
<keyword evidence="12 16" id="KW-0460">Magnesium</keyword>
<dbReference type="InterPro" id="IPR015813">
    <property type="entry name" value="Pyrv/PenolPyrv_kinase-like_dom"/>
</dbReference>
<evidence type="ECO:0000256" key="3">
    <source>
        <dbReference type="ARBA" id="ARBA00004997"/>
    </source>
</evidence>
<dbReference type="InterPro" id="IPR011037">
    <property type="entry name" value="Pyrv_Knase-like_insert_dom_sf"/>
</dbReference>
<dbReference type="InterPro" id="IPR015795">
    <property type="entry name" value="Pyrv_Knase_C"/>
</dbReference>
<dbReference type="UniPathway" id="UPA00109">
    <property type="reaction ID" value="UER00188"/>
</dbReference>
<dbReference type="RefSeq" id="WP_141443660.1">
    <property type="nucleotide sequence ID" value="NZ_CP038231.1"/>
</dbReference>
<dbReference type="GO" id="GO:0005524">
    <property type="term" value="F:ATP binding"/>
    <property type="evidence" value="ECO:0007669"/>
    <property type="project" value="UniProtKB-KW"/>
</dbReference>
<dbReference type="GO" id="GO:0016301">
    <property type="term" value="F:kinase activity"/>
    <property type="evidence" value="ECO:0007669"/>
    <property type="project" value="UniProtKB-KW"/>
</dbReference>
<comment type="cofactor">
    <cofactor evidence="1">
        <name>Mg(2+)</name>
        <dbReference type="ChEBI" id="CHEBI:18420"/>
    </cofactor>
</comment>
<dbReference type="Pfam" id="PF02887">
    <property type="entry name" value="PK_C"/>
    <property type="match status" value="1"/>
</dbReference>
<evidence type="ECO:0000256" key="8">
    <source>
        <dbReference type="ARBA" id="ARBA00022723"/>
    </source>
</evidence>
<dbReference type="EMBL" id="CP038231">
    <property type="protein sequence ID" value="QDH13952.1"/>
    <property type="molecule type" value="Genomic_DNA"/>
</dbReference>
<dbReference type="OrthoDB" id="9812123at2"/>
<dbReference type="KEGG" id="swf:E3E12_06890"/>
<evidence type="ECO:0000259" key="18">
    <source>
        <dbReference type="Pfam" id="PF02887"/>
    </source>
</evidence>
<sequence length="475" mass="51689">MSAPVHHRRTRIVATIGPASESPEMLRTLAKAGANVFRLNFSHGTHAEHKARFDTIRSIEKEVGRPIGILADMQGPKLRVGDFAKGPVDLKKGDHFTFDMNDALGDQKRVKLPHPEIFKAVGVGHRLLVNDGKLALKVVNKKPESLECEVLNDGVISNHKGVNVPDVALPIPALTEKDHQDLNFALSLGVDFIALSFVQRPQDVLEAKDIIKGRAWVISKLEKPQAIEHLEEIVRASDGIMVARGDLGVEMPAEDVPLLQKQIIKTARRLARPVIVATQMLESMIESPVPTRAEVSDVANAVYDGADAVMLSAESAAGDYPEQAVATMVRVVSKIEQDHEWRLRMDRNMMPANDSIMGGLALAAYNVGHVLGLQALSVFTKDGRNVLQVSRTRPYNVVQSISDFTIAHRLTVVWGVFPQVVEPASVTAGAEAAAKEALALAQKAGFVNGKDQHIAVLSNQPSNFGTMNDLHIVRS</sequence>
<keyword evidence="13 16" id="KW-0324">Glycolysis</keyword>
<dbReference type="SUPFAM" id="SSF51621">
    <property type="entry name" value="Phosphoenolpyruvate/pyruvate domain"/>
    <property type="match status" value="1"/>
</dbReference>
<dbReference type="NCBIfam" id="NF004491">
    <property type="entry name" value="PRK05826.1"/>
    <property type="match status" value="1"/>
</dbReference>
<dbReference type="FunFam" id="2.40.33.10:FF:000001">
    <property type="entry name" value="Pyruvate kinase"/>
    <property type="match status" value="1"/>
</dbReference>
<dbReference type="NCBIfam" id="NF004978">
    <property type="entry name" value="PRK06354.1"/>
    <property type="match status" value="1"/>
</dbReference>
<evidence type="ECO:0000256" key="6">
    <source>
        <dbReference type="ARBA" id="ARBA00018587"/>
    </source>
</evidence>
<dbReference type="Gene3D" id="3.20.20.60">
    <property type="entry name" value="Phosphoenolpyruvate-binding domains"/>
    <property type="match status" value="1"/>
</dbReference>
<evidence type="ECO:0000256" key="16">
    <source>
        <dbReference type="RuleBase" id="RU000504"/>
    </source>
</evidence>
<accession>A0A4Y6U999</accession>
<dbReference type="PROSITE" id="PS00110">
    <property type="entry name" value="PYRUVATE_KINASE"/>
    <property type="match status" value="1"/>
</dbReference>
<evidence type="ECO:0000256" key="11">
    <source>
        <dbReference type="ARBA" id="ARBA00022840"/>
    </source>
</evidence>
<evidence type="ECO:0000313" key="20">
    <source>
        <dbReference type="Proteomes" id="UP000318709"/>
    </source>
</evidence>
<dbReference type="EC" id="2.7.1.40" evidence="5 15"/>
<evidence type="ECO:0000256" key="14">
    <source>
        <dbReference type="ARBA" id="ARBA00023317"/>
    </source>
</evidence>
<evidence type="ECO:0000256" key="2">
    <source>
        <dbReference type="ARBA" id="ARBA00001958"/>
    </source>
</evidence>
<dbReference type="PANTHER" id="PTHR11817">
    <property type="entry name" value="PYRUVATE KINASE"/>
    <property type="match status" value="1"/>
</dbReference>
<reference evidence="19 20" key="1">
    <citation type="submission" date="2019-03" db="EMBL/GenBank/DDBJ databases">
        <title>The complete genome sequence of Swingsia_sp. F3b2 LMG30590(T).</title>
        <authorList>
            <person name="Chua K.-O."/>
            <person name="Chan K.-G."/>
            <person name="See-Too W.-S."/>
        </authorList>
    </citation>
    <scope>NUCLEOTIDE SEQUENCE [LARGE SCALE GENOMIC DNA]</scope>
    <source>
        <strain evidence="19 20">F3b2</strain>
    </source>
</reference>
<comment type="catalytic activity">
    <reaction evidence="16">
        <text>pyruvate + ATP = phosphoenolpyruvate + ADP + H(+)</text>
        <dbReference type="Rhea" id="RHEA:18157"/>
        <dbReference type="ChEBI" id="CHEBI:15361"/>
        <dbReference type="ChEBI" id="CHEBI:15378"/>
        <dbReference type="ChEBI" id="CHEBI:30616"/>
        <dbReference type="ChEBI" id="CHEBI:58702"/>
        <dbReference type="ChEBI" id="CHEBI:456216"/>
        <dbReference type="EC" id="2.7.1.40"/>
    </reaction>
</comment>
<evidence type="ECO:0000259" key="17">
    <source>
        <dbReference type="Pfam" id="PF00224"/>
    </source>
</evidence>
<name>A0A4Y6U999_9PROT</name>
<comment type="similarity">
    <text evidence="4 16">Belongs to the pyruvate kinase family.</text>
</comment>
<dbReference type="NCBIfam" id="TIGR01064">
    <property type="entry name" value="pyruv_kin"/>
    <property type="match status" value="1"/>
</dbReference>
<keyword evidence="20" id="KW-1185">Reference proteome</keyword>
<feature type="domain" description="Pyruvate kinase barrel" evidence="17">
    <location>
        <begin position="8"/>
        <end position="325"/>
    </location>
</feature>
<evidence type="ECO:0000256" key="7">
    <source>
        <dbReference type="ARBA" id="ARBA00022679"/>
    </source>
</evidence>
<dbReference type="InterPro" id="IPR018209">
    <property type="entry name" value="Pyrv_Knase_AS"/>
</dbReference>
<dbReference type="Pfam" id="PF00224">
    <property type="entry name" value="PK"/>
    <property type="match status" value="1"/>
</dbReference>
<comment type="pathway">
    <text evidence="3 16">Carbohydrate degradation; glycolysis; pyruvate from D-glyceraldehyde 3-phosphate: step 5/5.</text>
</comment>
<dbReference type="InterPro" id="IPR036918">
    <property type="entry name" value="Pyrv_Knase_C_sf"/>
</dbReference>
<dbReference type="InterPro" id="IPR015793">
    <property type="entry name" value="Pyrv_Knase_brl"/>
</dbReference>
<dbReference type="SUPFAM" id="SSF52935">
    <property type="entry name" value="PK C-terminal domain-like"/>
    <property type="match status" value="1"/>
</dbReference>
<evidence type="ECO:0000313" key="19">
    <source>
        <dbReference type="EMBL" id="QDH13952.1"/>
    </source>
</evidence>
<evidence type="ECO:0000256" key="1">
    <source>
        <dbReference type="ARBA" id="ARBA00001946"/>
    </source>
</evidence>